<proteinExistence type="inferred from homology"/>
<dbReference type="Proteomes" id="UP000649179">
    <property type="component" value="Unassembled WGS sequence"/>
</dbReference>
<sequence>MLCLVALVVLGLVPPALAVAGQAYASWEPMRGSAGDFAGNVQLSPRFPAASYTSDSRGGQVGVQSGSSTWLPDWTPVGQRYGSSRGKSYLNLRPRADRADEPSTTTYTFDRATPQGWTFVLGDVDADAVRVSALTEDGREASGTQLGFRGTFNYCGQNPRPSVCRTLQSDEPTWNGSARTLTGNRAAADTTGASGWFEPTVPLRTLTFEYTRRSGFPVYQTWFAVRTQDLAGTVSDSSPAGSTCPLGGIEVEVRDGTGAVVATTRTADDGTYDVAGLPAGPGYAVAIGDVPQACRIDGPSRRVGVDLSGADGTADFAVRALVPAAITGRVAEQGSGQELAGVTVTLTPIGGGTPTVTTTAEDGTYVFDGNDPGDYTVSVSPPPGYTAADPASTVVLVPQGDDSPLNGNDFALVPAPDVSGTVTAGGGPVAGAAVQLTGMGVTERAVTDENGAYRFERVPAGGYTVRVSDPPPGYQVPGPQTVTVGRQDRAGVDFALSRFGAVGGVVAGEGPVAGATVTVTGPDGYRQSSRTDQQGRYFVDGLGAGTYAIRLTPPAGTTAAVTTRAVTVTDAGEVFDGEDFTVTWVRDTPSPTPTPTPGPAHGQRAGGAFLRSPRTSGTVGAGTVALPDTGGPWSGWLWLGGGCLLVGTLVMRRARLRPPGRP</sequence>
<keyword evidence="9" id="KW-1185">Reference proteome</keyword>
<dbReference type="GO" id="GO:0005975">
    <property type="term" value="P:carbohydrate metabolic process"/>
    <property type="evidence" value="ECO:0007669"/>
    <property type="project" value="UniProtKB-ARBA"/>
</dbReference>
<dbReference type="InterPro" id="IPR013784">
    <property type="entry name" value="Carb-bd-like_fold"/>
</dbReference>
<dbReference type="SUPFAM" id="SSF49478">
    <property type="entry name" value="Cna protein B-type domain"/>
    <property type="match status" value="3"/>
</dbReference>
<keyword evidence="5 7" id="KW-0732">Signal</keyword>
<dbReference type="EC" id="3.2.1.1" evidence="3"/>
<dbReference type="Gene3D" id="2.60.40.1120">
    <property type="entry name" value="Carboxypeptidase-like, regulatory domain"/>
    <property type="match status" value="1"/>
</dbReference>
<dbReference type="PANTHER" id="PTHR36108">
    <property type="entry name" value="COLOSSIN-B-RELATED"/>
    <property type="match status" value="1"/>
</dbReference>
<comment type="similarity">
    <text evidence="2">Belongs to the serine-aspartate repeat-containing protein (SDr) family.</text>
</comment>
<evidence type="ECO:0000256" key="1">
    <source>
        <dbReference type="ARBA" id="ARBA00000548"/>
    </source>
</evidence>
<evidence type="ECO:0000256" key="5">
    <source>
        <dbReference type="ARBA" id="ARBA00022729"/>
    </source>
</evidence>
<dbReference type="EMBL" id="BMKQ01000001">
    <property type="protein sequence ID" value="GGF37010.1"/>
    <property type="molecule type" value="Genomic_DNA"/>
</dbReference>
<dbReference type="PANTHER" id="PTHR36108:SF13">
    <property type="entry name" value="COLOSSIN-B-RELATED"/>
    <property type="match status" value="1"/>
</dbReference>
<evidence type="ECO:0000256" key="4">
    <source>
        <dbReference type="ARBA" id="ARBA00022525"/>
    </source>
</evidence>
<accession>A0A917BDH6</accession>
<dbReference type="Pfam" id="PF13620">
    <property type="entry name" value="CarboxypepD_reg"/>
    <property type="match status" value="2"/>
</dbReference>
<gene>
    <name evidence="8" type="ORF">GCM10011519_08150</name>
</gene>
<evidence type="ECO:0000313" key="8">
    <source>
        <dbReference type="EMBL" id="GGF37010.1"/>
    </source>
</evidence>
<organism evidence="8 9">
    <name type="scientific">Marmoricola endophyticus</name>
    <dbReference type="NCBI Taxonomy" id="2040280"/>
    <lineage>
        <taxon>Bacteria</taxon>
        <taxon>Bacillati</taxon>
        <taxon>Actinomycetota</taxon>
        <taxon>Actinomycetes</taxon>
        <taxon>Propionibacteriales</taxon>
        <taxon>Nocardioidaceae</taxon>
        <taxon>Marmoricola</taxon>
    </lineage>
</organism>
<reference evidence="8" key="1">
    <citation type="journal article" date="2014" name="Int. J. Syst. Evol. Microbiol.">
        <title>Complete genome sequence of Corynebacterium casei LMG S-19264T (=DSM 44701T), isolated from a smear-ripened cheese.</title>
        <authorList>
            <consortium name="US DOE Joint Genome Institute (JGI-PGF)"/>
            <person name="Walter F."/>
            <person name="Albersmeier A."/>
            <person name="Kalinowski J."/>
            <person name="Ruckert C."/>
        </authorList>
    </citation>
    <scope>NUCLEOTIDE SEQUENCE</scope>
    <source>
        <strain evidence="8">CGMCC 1.16067</strain>
    </source>
</reference>
<evidence type="ECO:0000256" key="6">
    <source>
        <dbReference type="ARBA" id="ARBA00030238"/>
    </source>
</evidence>
<dbReference type="GO" id="GO:0004556">
    <property type="term" value="F:alpha-amylase activity"/>
    <property type="evidence" value="ECO:0007669"/>
    <property type="project" value="UniProtKB-EC"/>
</dbReference>
<protein>
    <recommendedName>
        <fullName evidence="3">alpha-amylase</fullName>
        <ecNumber evidence="3">3.2.1.1</ecNumber>
    </recommendedName>
    <alternativeName>
        <fullName evidence="6">1,4-alpha-D-glucan glucanohydrolase</fullName>
    </alternativeName>
</protein>
<dbReference type="Gene3D" id="2.60.40.10">
    <property type="entry name" value="Immunoglobulins"/>
    <property type="match status" value="3"/>
</dbReference>
<keyword evidence="4" id="KW-0964">Secreted</keyword>
<evidence type="ECO:0000256" key="2">
    <source>
        <dbReference type="ARBA" id="ARBA00007257"/>
    </source>
</evidence>
<evidence type="ECO:0000313" key="9">
    <source>
        <dbReference type="Proteomes" id="UP000649179"/>
    </source>
</evidence>
<comment type="caution">
    <text evidence="8">The sequence shown here is derived from an EMBL/GenBank/DDBJ whole genome shotgun (WGS) entry which is preliminary data.</text>
</comment>
<feature type="signal peptide" evidence="7">
    <location>
        <begin position="1"/>
        <end position="18"/>
    </location>
</feature>
<evidence type="ECO:0000256" key="7">
    <source>
        <dbReference type="SAM" id="SignalP"/>
    </source>
</evidence>
<name>A0A917BDH6_9ACTN</name>
<dbReference type="InterPro" id="IPR013783">
    <property type="entry name" value="Ig-like_fold"/>
</dbReference>
<reference evidence="8" key="2">
    <citation type="submission" date="2020-09" db="EMBL/GenBank/DDBJ databases">
        <authorList>
            <person name="Sun Q."/>
            <person name="Zhou Y."/>
        </authorList>
    </citation>
    <scope>NUCLEOTIDE SEQUENCE</scope>
    <source>
        <strain evidence="8">CGMCC 1.16067</strain>
    </source>
</reference>
<dbReference type="SUPFAM" id="SSF49452">
    <property type="entry name" value="Starch-binding domain-like"/>
    <property type="match status" value="1"/>
</dbReference>
<comment type="catalytic activity">
    <reaction evidence="1">
        <text>Endohydrolysis of (1-&gt;4)-alpha-D-glucosidic linkages in polysaccharides containing three or more (1-&gt;4)-alpha-linked D-glucose units.</text>
        <dbReference type="EC" id="3.2.1.1"/>
    </reaction>
</comment>
<dbReference type="GO" id="GO:0030246">
    <property type="term" value="F:carbohydrate binding"/>
    <property type="evidence" value="ECO:0007669"/>
    <property type="project" value="InterPro"/>
</dbReference>
<evidence type="ECO:0000256" key="3">
    <source>
        <dbReference type="ARBA" id="ARBA00012595"/>
    </source>
</evidence>
<feature type="chain" id="PRO_5038446013" description="alpha-amylase" evidence="7">
    <location>
        <begin position="19"/>
        <end position="662"/>
    </location>
</feature>
<dbReference type="AlphaFoldDB" id="A0A917BDH6"/>